<sequence length="1157" mass="125582">MNQIKNIGNSENPKHNFQGNNTTSVKRNNSTEISISSTKKIKLDNTVWNTDGILIKKPVNESTKDEHTKKSFKKESVVKTFQNFPNQDGEVSGDKGKLAFNNIRNITIPSPSSPRNSEDFVVISSSAADYIVDKDCDKSTRNKPIPETSNTLLNTNITGRKELNSKCSGQTQTADVGILPLNQEINTNEFDVVMLSSIQEQKPIQQLPLSSDNSHSGSLSRVVASGGNIMRPSTVTYTRITTASTISAGLPQNATILNRRNISPNLKNQQVMTTSKKLASEVTQTTAKVSIGNTTISVPLLKPLNSSQHVHQSNSGSSEIQKQSQANTQTSSQQLSSQTQINFSKILTTKQGYKGSHPTIVSLSQLQIKPVSTTKLVQTKVFGKKLPQLQCSVATNSQSNSGLVTIAVSKAKPNIALNQSSSKKINFKTDSGGILHNNINLEDGSSVTDSNAAMDKMDFTNEKVETSISDSNISKTLGSIQNSLKIVSPVTDEIPLNKTAATIKKVLNPNVNILPLLTPLSKNTEQQGNTNIYPAVSIIRQNVPQLITTSATTTCVSVSTGVSDNNVQTEFHSTKQANLNNLCGKLNSSSIISIPKNISLVLSKNNTNQQSKATIVSNSVRNANLIDQKIKKINLTVSSALNVSAVSSINTVQPFNTSNNASTQNHSQHSQDTSPINKSAVISVAVQPPSLLNSTDQSPLPRKTVKVTPYTLSSLGQHIDKRCKSLEVHEQEHRQNISQNVDILPTKRNKYENPEVSADVFESLNKKEALDNPHSYVDAKSIKNLDKHGNIELNKSPITVPKSEDSNNVLLKKLLQNSSSSQHLNIHTSISTNMLNPVTNTTPASVCSQVLSARKVINVRAPSLGLVSSLEAQLARPVIPPVPATTAASVQSEIPKSQKSGTQEDLLNKINNEVTVSQNDGKIKCVQVISKETSFVSNPNISPFPIDDPCRSKLTVTGQDLVCEKNDTSNTSKQNYSHNTQPKECNGNEAKEGNSLGNICPSNKTTSTICSGSINKQTLGSDVSTIFTSNSERKEETNVEHFSSFVSSFPALTDPSENAEKIENIRTKSNVNNLLDASAKSKVPSIYDNETQNSNTQVNLKLDNKSNLKEKNLMSECNDSTNIVSIDQKTIAVDKDIESRKKTEKRIPKATQIVAKW</sequence>
<keyword evidence="2" id="KW-0489">Methyltransferase</keyword>
<reference evidence="2" key="1">
    <citation type="submission" date="2015-06" db="EMBL/GenBank/DDBJ databases">
        <authorList>
            <person name="Hoefler B.C."/>
            <person name="Straight P.D."/>
        </authorList>
    </citation>
    <scope>NUCLEOTIDE SEQUENCE</scope>
</reference>
<dbReference type="EMBL" id="GDHF01016846">
    <property type="protein sequence ID" value="JAI35468.1"/>
    <property type="molecule type" value="Transcribed_RNA"/>
</dbReference>
<feature type="region of interest" description="Disordered" evidence="1">
    <location>
        <begin position="966"/>
        <end position="990"/>
    </location>
</feature>
<accession>A0A0K8V9J7</accession>
<keyword evidence="2" id="KW-0808">Transferase</keyword>
<dbReference type="AlphaFoldDB" id="A0A0K8V9J7"/>
<evidence type="ECO:0000256" key="1">
    <source>
        <dbReference type="SAM" id="MobiDB-lite"/>
    </source>
</evidence>
<name>A0A0K8V9J7_BACLA</name>
<proteinExistence type="predicted"/>
<feature type="compositionally biased region" description="Polar residues" evidence="1">
    <location>
        <begin position="968"/>
        <end position="983"/>
    </location>
</feature>
<protein>
    <submittedName>
        <fullName evidence="2">Histone-lysine N-methyltransferase trr</fullName>
    </submittedName>
</protein>
<dbReference type="GO" id="GO:0008168">
    <property type="term" value="F:methyltransferase activity"/>
    <property type="evidence" value="ECO:0007669"/>
    <property type="project" value="UniProtKB-KW"/>
</dbReference>
<feature type="compositionally biased region" description="Low complexity" evidence="1">
    <location>
        <begin position="321"/>
        <end position="337"/>
    </location>
</feature>
<feature type="region of interest" description="Disordered" evidence="1">
    <location>
        <begin position="1"/>
        <end position="31"/>
    </location>
</feature>
<dbReference type="GO" id="GO:0032259">
    <property type="term" value="P:methylation"/>
    <property type="evidence" value="ECO:0007669"/>
    <property type="project" value="UniProtKB-KW"/>
</dbReference>
<feature type="compositionally biased region" description="Polar residues" evidence="1">
    <location>
        <begin position="306"/>
        <end position="320"/>
    </location>
</feature>
<organism evidence="2">
    <name type="scientific">Bactrocera latifrons</name>
    <name type="common">Malaysian fruit fly</name>
    <name type="synonym">Chaetodacus latifrons</name>
    <dbReference type="NCBI Taxonomy" id="174628"/>
    <lineage>
        <taxon>Eukaryota</taxon>
        <taxon>Metazoa</taxon>
        <taxon>Ecdysozoa</taxon>
        <taxon>Arthropoda</taxon>
        <taxon>Hexapoda</taxon>
        <taxon>Insecta</taxon>
        <taxon>Pterygota</taxon>
        <taxon>Neoptera</taxon>
        <taxon>Endopterygota</taxon>
        <taxon>Diptera</taxon>
        <taxon>Brachycera</taxon>
        <taxon>Muscomorpha</taxon>
        <taxon>Tephritoidea</taxon>
        <taxon>Tephritidae</taxon>
        <taxon>Bactrocera</taxon>
        <taxon>Bactrocera</taxon>
    </lineage>
</organism>
<dbReference type="OrthoDB" id="308383at2759"/>
<evidence type="ECO:0000313" key="2">
    <source>
        <dbReference type="EMBL" id="JAI35468.1"/>
    </source>
</evidence>
<gene>
    <name evidence="2" type="primary">trr_5</name>
    <name evidence="2" type="ORF">c0_g3_i3</name>
</gene>
<feature type="region of interest" description="Disordered" evidence="1">
    <location>
        <begin position="306"/>
        <end position="337"/>
    </location>
</feature>